<dbReference type="AlphaFoldDB" id="A0A0A9AAX2"/>
<protein>
    <submittedName>
        <fullName evidence="1">Uncharacterized protein</fullName>
    </submittedName>
</protein>
<evidence type="ECO:0000313" key="1">
    <source>
        <dbReference type="EMBL" id="JAD48236.1"/>
    </source>
</evidence>
<name>A0A0A9AAX2_ARUDO</name>
<proteinExistence type="predicted"/>
<dbReference type="EMBL" id="GBRH01249659">
    <property type="protein sequence ID" value="JAD48236.1"/>
    <property type="molecule type" value="Transcribed_RNA"/>
</dbReference>
<reference evidence="1" key="1">
    <citation type="submission" date="2014-09" db="EMBL/GenBank/DDBJ databases">
        <authorList>
            <person name="Magalhaes I.L.F."/>
            <person name="Oliveira U."/>
            <person name="Santos F.R."/>
            <person name="Vidigal T.H.D.A."/>
            <person name="Brescovit A.D."/>
            <person name="Santos A.J."/>
        </authorList>
    </citation>
    <scope>NUCLEOTIDE SEQUENCE</scope>
    <source>
        <tissue evidence="1">Shoot tissue taken approximately 20 cm above the soil surface</tissue>
    </source>
</reference>
<sequence>MSKFLLNANSIGQRHKVHIRCPKQERHLVYTGGKLKMPHNESVS</sequence>
<accession>A0A0A9AAX2</accession>
<organism evidence="1">
    <name type="scientific">Arundo donax</name>
    <name type="common">Giant reed</name>
    <name type="synonym">Donax arundinaceus</name>
    <dbReference type="NCBI Taxonomy" id="35708"/>
    <lineage>
        <taxon>Eukaryota</taxon>
        <taxon>Viridiplantae</taxon>
        <taxon>Streptophyta</taxon>
        <taxon>Embryophyta</taxon>
        <taxon>Tracheophyta</taxon>
        <taxon>Spermatophyta</taxon>
        <taxon>Magnoliopsida</taxon>
        <taxon>Liliopsida</taxon>
        <taxon>Poales</taxon>
        <taxon>Poaceae</taxon>
        <taxon>PACMAD clade</taxon>
        <taxon>Arundinoideae</taxon>
        <taxon>Arundineae</taxon>
        <taxon>Arundo</taxon>
    </lineage>
</organism>
<reference evidence="1" key="2">
    <citation type="journal article" date="2015" name="Data Brief">
        <title>Shoot transcriptome of the giant reed, Arundo donax.</title>
        <authorList>
            <person name="Barrero R.A."/>
            <person name="Guerrero F.D."/>
            <person name="Moolhuijzen P."/>
            <person name="Goolsby J.A."/>
            <person name="Tidwell J."/>
            <person name="Bellgard S.E."/>
            <person name="Bellgard M.I."/>
        </authorList>
    </citation>
    <scope>NUCLEOTIDE SEQUENCE</scope>
    <source>
        <tissue evidence="1">Shoot tissue taken approximately 20 cm above the soil surface</tissue>
    </source>
</reference>